<keyword evidence="7" id="KW-0732">Signal</keyword>
<dbReference type="GO" id="GO:0005783">
    <property type="term" value="C:endoplasmic reticulum"/>
    <property type="evidence" value="ECO:0007669"/>
    <property type="project" value="UniProtKB-SubCell"/>
</dbReference>
<dbReference type="SUPFAM" id="SSF53187">
    <property type="entry name" value="Zn-dependent exopeptidases"/>
    <property type="match status" value="2"/>
</dbReference>
<proteinExistence type="inferred from homology"/>
<keyword evidence="10" id="KW-0464">Manganese</keyword>
<reference evidence="15 16" key="1">
    <citation type="journal article" date="2018" name="Sci. Data">
        <title>The draft genome sequence of cork oak.</title>
        <authorList>
            <person name="Ramos A.M."/>
            <person name="Usie A."/>
            <person name="Barbosa P."/>
            <person name="Barros P.M."/>
            <person name="Capote T."/>
            <person name="Chaves I."/>
            <person name="Simoes F."/>
            <person name="Abreu I."/>
            <person name="Carrasquinho I."/>
            <person name="Faro C."/>
            <person name="Guimaraes J.B."/>
            <person name="Mendonca D."/>
            <person name="Nobrega F."/>
            <person name="Rodrigues L."/>
            <person name="Saibo N.J.M."/>
            <person name="Varela M.C."/>
            <person name="Egas C."/>
            <person name="Matos J."/>
            <person name="Miguel C.M."/>
            <person name="Oliveira M.M."/>
            <person name="Ricardo C.P."/>
            <person name="Goncalves S."/>
        </authorList>
    </citation>
    <scope>NUCLEOTIDE SEQUENCE [LARGE SCALE GENOMIC DNA]</scope>
    <source>
        <strain evidence="16">cv. HL8</strain>
    </source>
</reference>
<keyword evidence="5" id="KW-0659">Purine metabolism</keyword>
<evidence type="ECO:0000256" key="7">
    <source>
        <dbReference type="ARBA" id="ARBA00022729"/>
    </source>
</evidence>
<dbReference type="AlphaFoldDB" id="A0AAW0KE60"/>
<evidence type="ECO:0000313" key="15">
    <source>
        <dbReference type="EMBL" id="KAK7837633.1"/>
    </source>
</evidence>
<evidence type="ECO:0000256" key="12">
    <source>
        <dbReference type="ARBA" id="ARBA00056793"/>
    </source>
</evidence>
<protein>
    <recommendedName>
        <fullName evidence="13">allantoate deiminase</fullName>
        <ecNumber evidence="13">3.5.3.9</ecNumber>
    </recommendedName>
</protein>
<dbReference type="GO" id="GO:0006144">
    <property type="term" value="P:purine nucleobase metabolic process"/>
    <property type="evidence" value="ECO:0007669"/>
    <property type="project" value="UniProtKB-KW"/>
</dbReference>
<dbReference type="PANTHER" id="PTHR32494:SF19">
    <property type="entry name" value="ALLANTOATE DEIMINASE-RELATED"/>
    <property type="match status" value="1"/>
</dbReference>
<gene>
    <name evidence="15" type="primary">AAH2_0</name>
    <name evidence="15" type="ORF">CFP56_021040</name>
</gene>
<feature type="non-terminal residue" evidence="15">
    <location>
        <position position="1"/>
    </location>
</feature>
<evidence type="ECO:0000256" key="5">
    <source>
        <dbReference type="ARBA" id="ARBA00022631"/>
    </source>
</evidence>
<dbReference type="InterPro" id="IPR036264">
    <property type="entry name" value="Bact_exopeptidase_dim_dom"/>
</dbReference>
<keyword evidence="9" id="KW-0256">Endoplasmic reticulum</keyword>
<dbReference type="InterPro" id="IPR010158">
    <property type="entry name" value="Amidase_Cbmase"/>
</dbReference>
<evidence type="ECO:0000313" key="16">
    <source>
        <dbReference type="Proteomes" id="UP000237347"/>
    </source>
</evidence>
<sequence length="809" mass="87612">VSDADGYLERIFMSPASLSAGNLIRGWMEDAGLRTWVDHLGNLHGRVEGMNASAEALLIGSHLDTVVDAGIFNGSLGIISALSALKVIAFSDEEGVRFHSTFLGSAALAGVLPVTALQISDKSARCSEGNSLEITEENLLQLKYDPGSVWGYIEVHIEQGPVLEWLGFPLGVVKGIAGQTRLKVTVRGSQEHAGTVPMSMRQDPMAAAAELIVLLESVCKNPKDFLSYDGHCNDISLESLSSSLSQWTCWKKVTFTMDLRAIDDVGREAVIYELSNQMYKICERRSVSCIIDRRVWDFISLCISFVTLIINNLYDANAVVCDSELSSQLKSAAYSALRKMAGDIQDETPTLMSGAGHDAMAMSHLTTICPVLLHHRLLGGDISCHMIIICKNLNRLECCLSGVVEESDTDGYLERTFMSPASLRAGNLIHGWMEDAGLRTWVDQLGNLHGRVEGMNASAEALLIGSHLDTVVDDGIYDGSLGIVSALSALKVIAFSDEEGVRFHSTFLGSAALAGVLPVTALQISDKSGVTVQDALKENSLEITEENLLQLKYEPGSVWGYVEVHIEQGPVLEWLGFPLGVVKGIAGQTRLKVTVRGSQGNAGTVPMSMRQDPMAAAAELIVLLESVCKNPKDFLSYDGHSNEISLESLSNSLVCTVGEISTWPSASNVIPSQVTFTVDLRAIDDMGREAVIYELSNQMYKICERRFVSCIIDRKHDANAVVCDSELSSQLKFALYSALRKMAGDIQHKTPALMSGAGHDAMAVSHLTKVGMLFVWCRGGVSHSPAEHVLDEDVWAAGLAILLFLETQL</sequence>
<dbReference type="NCBIfam" id="TIGR01879">
    <property type="entry name" value="hydantase"/>
    <property type="match status" value="2"/>
</dbReference>
<comment type="function">
    <text evidence="12">Involved in the catabolism of purine nucleotides. Can use allantoate as substrate. The sequential activity of AAH, UGLYAH and UAH allows a complete purine breakdown without the intermediate generation of urea.</text>
</comment>
<feature type="domain" description="Peptidase M28" evidence="14">
    <location>
        <begin position="447"/>
        <end position="503"/>
    </location>
</feature>
<dbReference type="SUPFAM" id="SSF55031">
    <property type="entry name" value="Bacterial exopeptidase dimerisation domain"/>
    <property type="match status" value="2"/>
</dbReference>
<comment type="cofactor">
    <cofactor evidence="1">
        <name>Mn(2+)</name>
        <dbReference type="ChEBI" id="CHEBI:29035"/>
    </cofactor>
</comment>
<dbReference type="FunFam" id="3.30.70.360:FF:000019">
    <property type="entry name" value="Allantoate deiminase"/>
    <property type="match status" value="1"/>
</dbReference>
<evidence type="ECO:0000256" key="8">
    <source>
        <dbReference type="ARBA" id="ARBA00022801"/>
    </source>
</evidence>
<evidence type="ECO:0000256" key="6">
    <source>
        <dbReference type="ARBA" id="ARBA00022723"/>
    </source>
</evidence>
<dbReference type="CDD" id="cd03884">
    <property type="entry name" value="M20_bAS"/>
    <property type="match status" value="1"/>
</dbReference>
<dbReference type="Proteomes" id="UP000237347">
    <property type="component" value="Unassembled WGS sequence"/>
</dbReference>
<evidence type="ECO:0000256" key="9">
    <source>
        <dbReference type="ARBA" id="ARBA00022824"/>
    </source>
</evidence>
<dbReference type="Gene3D" id="3.30.70.360">
    <property type="match status" value="2"/>
</dbReference>
<dbReference type="Gene3D" id="3.40.630.10">
    <property type="entry name" value="Zn peptidases"/>
    <property type="match status" value="2"/>
</dbReference>
<keyword evidence="8" id="KW-0378">Hydrolase</keyword>
<name>A0AAW0KE60_QUESU</name>
<dbReference type="GO" id="GO:0047652">
    <property type="term" value="F:allantoate deiminase activity"/>
    <property type="evidence" value="ECO:0007669"/>
    <property type="project" value="UniProtKB-EC"/>
</dbReference>
<evidence type="ECO:0000256" key="13">
    <source>
        <dbReference type="ARBA" id="ARBA00066382"/>
    </source>
</evidence>
<evidence type="ECO:0000256" key="11">
    <source>
        <dbReference type="ARBA" id="ARBA00053003"/>
    </source>
</evidence>
<comment type="similarity">
    <text evidence="3">Belongs to the peptidase M20A family.</text>
</comment>
<keyword evidence="16" id="KW-1185">Reference proteome</keyword>
<dbReference type="InterPro" id="IPR007484">
    <property type="entry name" value="Peptidase_M28"/>
</dbReference>
<keyword evidence="6" id="KW-0479">Metal-binding</keyword>
<dbReference type="GO" id="GO:0046872">
    <property type="term" value="F:metal ion binding"/>
    <property type="evidence" value="ECO:0007669"/>
    <property type="project" value="UniProtKB-KW"/>
</dbReference>
<dbReference type="PANTHER" id="PTHR32494">
    <property type="entry name" value="ALLANTOATE DEIMINASE-RELATED"/>
    <property type="match status" value="1"/>
</dbReference>
<evidence type="ECO:0000259" key="14">
    <source>
        <dbReference type="Pfam" id="PF04389"/>
    </source>
</evidence>
<evidence type="ECO:0000256" key="1">
    <source>
        <dbReference type="ARBA" id="ARBA00001936"/>
    </source>
</evidence>
<dbReference type="EMBL" id="PKMF04000325">
    <property type="protein sequence ID" value="KAK7837633.1"/>
    <property type="molecule type" value="Genomic_DNA"/>
</dbReference>
<comment type="caution">
    <text evidence="15">The sequence shown here is derived from an EMBL/GenBank/DDBJ whole genome shotgun (WGS) entry which is preliminary data.</text>
</comment>
<comment type="subunit">
    <text evidence="4">Homodimer.</text>
</comment>
<comment type="catalytic activity">
    <reaction evidence="11">
        <text>allantoate + H2O + 2 H(+) = (S)-2-ureidoglycine + NH4(+) + CO2</text>
        <dbReference type="Rhea" id="RHEA:27485"/>
        <dbReference type="ChEBI" id="CHEBI:15377"/>
        <dbReference type="ChEBI" id="CHEBI:15378"/>
        <dbReference type="ChEBI" id="CHEBI:16526"/>
        <dbReference type="ChEBI" id="CHEBI:17536"/>
        <dbReference type="ChEBI" id="CHEBI:28938"/>
        <dbReference type="ChEBI" id="CHEBI:59947"/>
        <dbReference type="EC" id="3.5.3.9"/>
    </reaction>
</comment>
<evidence type="ECO:0000256" key="4">
    <source>
        <dbReference type="ARBA" id="ARBA00011738"/>
    </source>
</evidence>
<evidence type="ECO:0000256" key="10">
    <source>
        <dbReference type="ARBA" id="ARBA00023211"/>
    </source>
</evidence>
<dbReference type="EC" id="3.5.3.9" evidence="13"/>
<comment type="subcellular location">
    <subcellularLocation>
        <location evidence="2">Endoplasmic reticulum</location>
    </subcellularLocation>
</comment>
<accession>A0AAW0KE60</accession>
<evidence type="ECO:0000256" key="2">
    <source>
        <dbReference type="ARBA" id="ARBA00004240"/>
    </source>
</evidence>
<evidence type="ECO:0000256" key="3">
    <source>
        <dbReference type="ARBA" id="ARBA00006247"/>
    </source>
</evidence>
<dbReference type="Pfam" id="PF04389">
    <property type="entry name" value="Peptidase_M28"/>
    <property type="match status" value="1"/>
</dbReference>
<organism evidence="15 16">
    <name type="scientific">Quercus suber</name>
    <name type="common">Cork oak</name>
    <dbReference type="NCBI Taxonomy" id="58331"/>
    <lineage>
        <taxon>Eukaryota</taxon>
        <taxon>Viridiplantae</taxon>
        <taxon>Streptophyta</taxon>
        <taxon>Embryophyta</taxon>
        <taxon>Tracheophyta</taxon>
        <taxon>Spermatophyta</taxon>
        <taxon>Magnoliopsida</taxon>
        <taxon>eudicotyledons</taxon>
        <taxon>Gunneridae</taxon>
        <taxon>Pentapetalae</taxon>
        <taxon>rosids</taxon>
        <taxon>fabids</taxon>
        <taxon>Fagales</taxon>
        <taxon>Fagaceae</taxon>
        <taxon>Quercus</taxon>
    </lineage>
</organism>